<dbReference type="eggNOG" id="KOG4686">
    <property type="taxonomic scope" value="Eukaryota"/>
</dbReference>
<keyword evidence="26" id="KW-1185">Reference proteome</keyword>
<accession>A0A058Z2I2</accession>
<evidence type="ECO:0000256" key="17">
    <source>
        <dbReference type="ARBA" id="ARBA00044924"/>
    </source>
</evidence>
<dbReference type="InterPro" id="IPR020846">
    <property type="entry name" value="MFS_dom"/>
</dbReference>
<feature type="domain" description="Major facilitator superfamily (MFS) profile" evidence="24">
    <location>
        <begin position="131"/>
        <end position="527"/>
    </location>
</feature>
<dbReference type="STRING" id="691883.A0A058Z2I2"/>
<evidence type="ECO:0000256" key="19">
    <source>
        <dbReference type="ARBA" id="ARBA00045018"/>
    </source>
</evidence>
<comment type="catalytic activity">
    <reaction evidence="7">
        <text>L-alpha-aminoacyl-L-arginine(out) = L-alpha-aminoacyl-L-arginine(in)</text>
        <dbReference type="Rhea" id="RHEA:79367"/>
        <dbReference type="ChEBI" id="CHEBI:229968"/>
    </reaction>
</comment>
<comment type="catalytic activity">
    <reaction evidence="5">
        <text>L-lysyl-L-alanine(out) = L-lysyl-L-alanine(in)</text>
        <dbReference type="Rhea" id="RHEA:79399"/>
        <dbReference type="ChEBI" id="CHEBI:229954"/>
    </reaction>
</comment>
<evidence type="ECO:0000256" key="4">
    <source>
        <dbReference type="ARBA" id="ARBA00023136"/>
    </source>
</evidence>
<evidence type="ECO:0000256" key="16">
    <source>
        <dbReference type="ARBA" id="ARBA00044919"/>
    </source>
</evidence>
<feature type="transmembrane region" description="Helical" evidence="23">
    <location>
        <begin position="413"/>
        <end position="432"/>
    </location>
</feature>
<evidence type="ECO:0000256" key="2">
    <source>
        <dbReference type="ARBA" id="ARBA00022692"/>
    </source>
</evidence>
<feature type="transmembrane region" description="Helical" evidence="23">
    <location>
        <begin position="474"/>
        <end position="494"/>
    </location>
</feature>
<feature type="transmembrane region" description="Helical" evidence="23">
    <location>
        <begin position="169"/>
        <end position="192"/>
    </location>
</feature>
<feature type="transmembrane region" description="Helical" evidence="23">
    <location>
        <begin position="199"/>
        <end position="219"/>
    </location>
</feature>
<dbReference type="AlphaFoldDB" id="A0A058Z2I2"/>
<evidence type="ECO:0000256" key="9">
    <source>
        <dbReference type="ARBA" id="ARBA00044891"/>
    </source>
</evidence>
<evidence type="ECO:0000256" key="7">
    <source>
        <dbReference type="ARBA" id="ARBA00044881"/>
    </source>
</evidence>
<feature type="transmembrane region" description="Helical" evidence="23">
    <location>
        <begin position="341"/>
        <end position="363"/>
    </location>
</feature>
<dbReference type="Pfam" id="PF07690">
    <property type="entry name" value="MFS_1"/>
    <property type="match status" value="2"/>
</dbReference>
<dbReference type="GO" id="GO:0016020">
    <property type="term" value="C:membrane"/>
    <property type="evidence" value="ECO:0007669"/>
    <property type="project" value="UniProtKB-SubCell"/>
</dbReference>
<feature type="compositionally biased region" description="Acidic residues" evidence="22">
    <location>
        <begin position="81"/>
        <end position="91"/>
    </location>
</feature>
<evidence type="ECO:0000259" key="24">
    <source>
        <dbReference type="PROSITE" id="PS50850"/>
    </source>
</evidence>
<comment type="catalytic activity">
    <reaction evidence="12">
        <text>L-arginyl-L-alpha-amino acid(out) = L-arginyl-L-alpha-amino acid(in)</text>
        <dbReference type="Rhea" id="RHEA:79371"/>
        <dbReference type="ChEBI" id="CHEBI:84315"/>
    </reaction>
</comment>
<comment type="catalytic activity">
    <reaction evidence="17">
        <text>L-lysyl-glycine(out) = L-lysyl-glycine(in)</text>
        <dbReference type="Rhea" id="RHEA:79407"/>
        <dbReference type="ChEBI" id="CHEBI:191202"/>
    </reaction>
</comment>
<evidence type="ECO:0000256" key="18">
    <source>
        <dbReference type="ARBA" id="ARBA00044985"/>
    </source>
</evidence>
<comment type="function">
    <text evidence="20">Lysosomal dipeptide uniporter that selectively exports lysine, arginine or histidine-containing dipeptides with a net positive charge from the lysosome lumen into the cytosol. Could play a role in a specific type of protein O-glycosylation indirectly regulating macrophages migration and tissue invasion. Also essential for liver homeostasis.</text>
</comment>
<dbReference type="EMBL" id="KB932214">
    <property type="protein sequence ID" value="KCV67742.1"/>
    <property type="molecule type" value="Genomic_DNA"/>
</dbReference>
<comment type="subcellular location">
    <subcellularLocation>
        <location evidence="1">Membrane</location>
        <topology evidence="1">Multi-pass membrane protein</topology>
    </subcellularLocation>
</comment>
<comment type="catalytic activity">
    <reaction evidence="13">
        <text>L-lysyl-L-lysine(out) = L-lysyl-L-lysine(in)</text>
        <dbReference type="Rhea" id="RHEA:79403"/>
        <dbReference type="ChEBI" id="CHEBI:229956"/>
    </reaction>
</comment>
<comment type="catalytic activity">
    <reaction evidence="16">
        <text>L-alanyl-L-lysine(out) = L-alanyl-L-lysine(in)</text>
        <dbReference type="Rhea" id="RHEA:79415"/>
        <dbReference type="ChEBI" id="CHEBI:192470"/>
    </reaction>
</comment>
<protein>
    <recommendedName>
        <fullName evidence="18">Lysosomal dipeptide transporter MFSD1</fullName>
    </recommendedName>
    <alternativeName>
        <fullName evidence="19">Major facilitator superfamily domain-containing protein 1</fullName>
    </alternativeName>
</protein>
<sequence length="627" mass="66027">MDAESKPLLGVSHDGPTDLGTATGLPAYAAMGSGQIQHLTPANAGGLGASEGPYPGSPGAGSSRGNSSNTDLGHTYPYSDGDSDGDGDDDDGGHLSGAKATPCATMSERDAAGKTLGNTLVDKPLKYRLLALVCSCLLSVGSHYASHMLSALKPTLKEELDITNAQFGLLQSAVSLVNTVIPLFGGIFIDLFGTTWGSLAASTLILVGEAIVALSTMAVSFEVMVIGRVIYGIGAGYIVTVQEAILAHWFEGRGLALTIGLQIAMSRLSSFLATGTVVPISESTGFYGNAFWVSTGICLFSWLVNIAYIVLMKYVHRLDTDKEKELQERLRKKNTFQARDMLAFPPIFWFVIFLAIALGASWNPFMHISAELVQQRWGKSDSIAAWESSIQLAIPVVLSPVLGYMVDHFGRRSLIAIISAVVLLIGYSLVGFTCISPLVGLVLFSFSLSLGPVAMITAIPLVLDLRLIGTALGLYKCAINIGSTLLDPIVGVIQDTHGGTYHLVMVVFCCIAVVATIISVLLLLTSHLKYGGLIDLPRAVLESTGALSMKSFPSMPLLSKVCIGVVCVFLAGSWMVYFFVTLNELLADGSGSISASASSLSSPLADLLAFSVGTPDSYYCVASPVAP</sequence>
<evidence type="ECO:0000256" key="12">
    <source>
        <dbReference type="ARBA" id="ARBA00044899"/>
    </source>
</evidence>
<proteinExistence type="predicted"/>
<evidence type="ECO:0000256" key="14">
    <source>
        <dbReference type="ARBA" id="ARBA00044903"/>
    </source>
</evidence>
<feature type="transmembrane region" description="Helical" evidence="23">
    <location>
        <begin position="290"/>
        <end position="311"/>
    </location>
</feature>
<dbReference type="Proteomes" id="UP000030693">
    <property type="component" value="Unassembled WGS sequence"/>
</dbReference>
<name>A0A058Z2I2_FONAL</name>
<evidence type="ECO:0000256" key="6">
    <source>
        <dbReference type="ARBA" id="ARBA00044878"/>
    </source>
</evidence>
<evidence type="ECO:0000256" key="11">
    <source>
        <dbReference type="ARBA" id="ARBA00044898"/>
    </source>
</evidence>
<evidence type="ECO:0000313" key="25">
    <source>
        <dbReference type="EMBL" id="KCV67742.1"/>
    </source>
</evidence>
<organism evidence="25">
    <name type="scientific">Fonticula alba</name>
    <name type="common">Slime mold</name>
    <dbReference type="NCBI Taxonomy" id="691883"/>
    <lineage>
        <taxon>Eukaryota</taxon>
        <taxon>Rotosphaerida</taxon>
        <taxon>Fonticulaceae</taxon>
        <taxon>Fonticula</taxon>
    </lineage>
</organism>
<comment type="catalytic activity">
    <reaction evidence="8">
        <text>L-alpha-aminoacyl-L-histidine(out) = L-alpha-aminoacyl-L-histidine(in)</text>
        <dbReference type="Rhea" id="RHEA:79375"/>
        <dbReference type="ChEBI" id="CHEBI:229967"/>
    </reaction>
</comment>
<dbReference type="OrthoDB" id="424834at2759"/>
<dbReference type="GO" id="GO:0022857">
    <property type="term" value="F:transmembrane transporter activity"/>
    <property type="evidence" value="ECO:0007669"/>
    <property type="project" value="InterPro"/>
</dbReference>
<dbReference type="InterPro" id="IPR011701">
    <property type="entry name" value="MFS"/>
</dbReference>
<feature type="transmembrane region" description="Helical" evidence="23">
    <location>
        <begin position="383"/>
        <end position="406"/>
    </location>
</feature>
<feature type="region of interest" description="Disordered" evidence="22">
    <location>
        <begin position="1"/>
        <end position="25"/>
    </location>
</feature>
<dbReference type="PROSITE" id="PS00216">
    <property type="entry name" value="SUGAR_TRANSPORT_1"/>
    <property type="match status" value="1"/>
</dbReference>
<keyword evidence="2 23" id="KW-0812">Transmembrane</keyword>
<comment type="catalytic activity">
    <reaction evidence="11">
        <text>L-aspartyl-L-lysine(out) = L-aspartyl-L-lysine(in)</text>
        <dbReference type="Rhea" id="RHEA:79411"/>
        <dbReference type="ChEBI" id="CHEBI:229953"/>
    </reaction>
</comment>
<evidence type="ECO:0000256" key="10">
    <source>
        <dbReference type="ARBA" id="ARBA00044893"/>
    </source>
</evidence>
<feature type="region of interest" description="Disordered" evidence="22">
    <location>
        <begin position="38"/>
        <end position="102"/>
    </location>
</feature>
<dbReference type="GeneID" id="20530576"/>
<gene>
    <name evidence="25" type="ORF">H696_05851</name>
</gene>
<evidence type="ECO:0000256" key="15">
    <source>
        <dbReference type="ARBA" id="ARBA00044912"/>
    </source>
</evidence>
<evidence type="ECO:0000256" key="5">
    <source>
        <dbReference type="ARBA" id="ARBA00044876"/>
    </source>
</evidence>
<comment type="catalytic activity">
    <reaction evidence="9">
        <text>L-lysyl-L-alpha-amino acid(out) = L-lysyl-L-alpha-amino acid(in)</text>
        <dbReference type="Rhea" id="RHEA:79387"/>
        <dbReference type="ChEBI" id="CHEBI:229965"/>
    </reaction>
</comment>
<dbReference type="PANTHER" id="PTHR23512">
    <property type="entry name" value="MAJOR FACILITATOR SUPERFAMILY DOMAIN-CONTAINING PROTEIN 1"/>
    <property type="match status" value="1"/>
</dbReference>
<keyword evidence="3 23" id="KW-1133">Transmembrane helix</keyword>
<comment type="catalytic activity">
    <reaction evidence="14">
        <text>L-arginyl-glycine(out) = L-arginyl-glycine(in)</text>
        <dbReference type="Rhea" id="RHEA:79391"/>
        <dbReference type="ChEBI" id="CHEBI:229955"/>
    </reaction>
</comment>
<evidence type="ECO:0000256" key="21">
    <source>
        <dbReference type="ARBA" id="ARBA00046376"/>
    </source>
</evidence>
<feature type="transmembrane region" description="Helical" evidence="23">
    <location>
        <begin position="438"/>
        <end position="462"/>
    </location>
</feature>
<evidence type="ECO:0000256" key="8">
    <source>
        <dbReference type="ARBA" id="ARBA00044884"/>
    </source>
</evidence>
<dbReference type="InterPro" id="IPR052187">
    <property type="entry name" value="MFSD1"/>
</dbReference>
<evidence type="ECO:0000313" key="26">
    <source>
        <dbReference type="Proteomes" id="UP000030693"/>
    </source>
</evidence>
<dbReference type="SUPFAM" id="SSF103473">
    <property type="entry name" value="MFS general substrate transporter"/>
    <property type="match status" value="1"/>
</dbReference>
<comment type="subunit">
    <text evidence="21">Homodimer. Interacts with lysosomal protein GLMP (via lumenal domain); the interaction starts while both proteins are still in the endoplasmic reticulum and is required for stabilization of MFSD1 in lysosomes but has no direct effect on its targeting to lysosomes or transporter activity.</text>
</comment>
<dbReference type="PROSITE" id="PS50850">
    <property type="entry name" value="MFS"/>
    <property type="match status" value="1"/>
</dbReference>
<evidence type="ECO:0000256" key="20">
    <source>
        <dbReference type="ARBA" id="ARBA00045709"/>
    </source>
</evidence>
<dbReference type="RefSeq" id="XP_009497926.1">
    <property type="nucleotide sequence ID" value="XM_009499651.1"/>
</dbReference>
<comment type="catalytic activity">
    <reaction evidence="15">
        <text>L-histidyl-L-alpha-amino acid(out) = L-histidyl-L-alpha-amino acid(in)</text>
        <dbReference type="Rhea" id="RHEA:79379"/>
        <dbReference type="ChEBI" id="CHEBI:229964"/>
    </reaction>
</comment>
<dbReference type="InterPro" id="IPR036259">
    <property type="entry name" value="MFS_trans_sf"/>
</dbReference>
<feature type="transmembrane region" description="Helical" evidence="23">
    <location>
        <begin position="500"/>
        <end position="524"/>
    </location>
</feature>
<comment type="catalytic activity">
    <reaction evidence="6">
        <text>L-histidyl-glycine(out) = L-histidyl-glycine(in)</text>
        <dbReference type="Rhea" id="RHEA:79395"/>
        <dbReference type="ChEBI" id="CHEBI:229957"/>
    </reaction>
</comment>
<dbReference type="InterPro" id="IPR005829">
    <property type="entry name" value="Sugar_transporter_CS"/>
</dbReference>
<evidence type="ECO:0000256" key="23">
    <source>
        <dbReference type="SAM" id="Phobius"/>
    </source>
</evidence>
<evidence type="ECO:0000256" key="1">
    <source>
        <dbReference type="ARBA" id="ARBA00004141"/>
    </source>
</evidence>
<evidence type="ECO:0000256" key="13">
    <source>
        <dbReference type="ARBA" id="ARBA00044900"/>
    </source>
</evidence>
<evidence type="ECO:0000256" key="22">
    <source>
        <dbReference type="SAM" id="MobiDB-lite"/>
    </source>
</evidence>
<dbReference type="OMA" id="TWTLWGG"/>
<dbReference type="Gene3D" id="1.20.1250.20">
    <property type="entry name" value="MFS general substrate transporter like domains"/>
    <property type="match status" value="2"/>
</dbReference>
<feature type="transmembrane region" description="Helical" evidence="23">
    <location>
        <begin position="225"/>
        <end position="247"/>
    </location>
</feature>
<reference evidence="25" key="1">
    <citation type="submission" date="2013-04" db="EMBL/GenBank/DDBJ databases">
        <title>The Genome Sequence of Fonticula alba ATCC 38817.</title>
        <authorList>
            <consortium name="The Broad Institute Genomics Platform"/>
            <person name="Russ C."/>
            <person name="Cuomo C."/>
            <person name="Burger G."/>
            <person name="Gray M.W."/>
            <person name="Holland P.W.H."/>
            <person name="King N."/>
            <person name="Lang F.B.F."/>
            <person name="Roger A.J."/>
            <person name="Ruiz-Trillo I."/>
            <person name="Brown M."/>
            <person name="Walker B."/>
            <person name="Young S."/>
            <person name="Zeng Q."/>
            <person name="Gargeya S."/>
            <person name="Fitzgerald M."/>
            <person name="Haas B."/>
            <person name="Abouelleil A."/>
            <person name="Allen A.W."/>
            <person name="Alvarado L."/>
            <person name="Arachchi H.M."/>
            <person name="Berlin A.M."/>
            <person name="Chapman S.B."/>
            <person name="Gainer-Dewar J."/>
            <person name="Goldberg J."/>
            <person name="Griggs A."/>
            <person name="Gujja S."/>
            <person name="Hansen M."/>
            <person name="Howarth C."/>
            <person name="Imamovic A."/>
            <person name="Ireland A."/>
            <person name="Larimer J."/>
            <person name="McCowan C."/>
            <person name="Murphy C."/>
            <person name="Pearson M."/>
            <person name="Poon T.W."/>
            <person name="Priest M."/>
            <person name="Roberts A."/>
            <person name="Saif S."/>
            <person name="Shea T."/>
            <person name="Sisk P."/>
            <person name="Sykes S."/>
            <person name="Wortman J."/>
            <person name="Nusbaum C."/>
            <person name="Birren B."/>
        </authorList>
    </citation>
    <scope>NUCLEOTIDE SEQUENCE [LARGE SCALE GENOMIC DNA]</scope>
    <source>
        <strain evidence="25">ATCC 38817</strain>
    </source>
</reference>
<comment type="catalytic activity">
    <reaction evidence="10">
        <text>L-alpha-aminoacyl-L-lysine(out) = L-alpha-aminoacyl-L-lysine(in)</text>
        <dbReference type="Rhea" id="RHEA:79383"/>
        <dbReference type="ChEBI" id="CHEBI:229966"/>
    </reaction>
</comment>
<keyword evidence="4 23" id="KW-0472">Membrane</keyword>
<evidence type="ECO:0000256" key="3">
    <source>
        <dbReference type="ARBA" id="ARBA00022989"/>
    </source>
</evidence>
<dbReference type="PANTHER" id="PTHR23512:SF12">
    <property type="entry name" value="TRANSPORTER, PUTATIVE (AFU_ORTHOLOGUE AFUA_4G00260)-RELATED"/>
    <property type="match status" value="1"/>
</dbReference>
<feature type="transmembrane region" description="Helical" evidence="23">
    <location>
        <begin position="557"/>
        <end position="580"/>
    </location>
</feature>